<organism evidence="2 3">
    <name type="scientific">Pseudomonas juntendi</name>
    <dbReference type="NCBI Taxonomy" id="2666183"/>
    <lineage>
        <taxon>Bacteria</taxon>
        <taxon>Pseudomonadati</taxon>
        <taxon>Pseudomonadota</taxon>
        <taxon>Gammaproteobacteria</taxon>
        <taxon>Pseudomonadales</taxon>
        <taxon>Pseudomonadaceae</taxon>
        <taxon>Pseudomonas</taxon>
    </lineage>
</organism>
<dbReference type="EMBL" id="CP118678">
    <property type="protein sequence ID" value="WEA23352.1"/>
    <property type="molecule type" value="Genomic_DNA"/>
</dbReference>
<protein>
    <submittedName>
        <fullName evidence="2">Uncharacterized protein</fullName>
    </submittedName>
</protein>
<feature type="transmembrane region" description="Helical" evidence="1">
    <location>
        <begin position="86"/>
        <end position="103"/>
    </location>
</feature>
<dbReference type="AlphaFoldDB" id="A0AAJ5SAL4"/>
<feature type="transmembrane region" description="Helical" evidence="1">
    <location>
        <begin position="250"/>
        <end position="271"/>
    </location>
</feature>
<accession>A0AAJ5SAL4</accession>
<dbReference type="RefSeq" id="WP_084850958.1">
    <property type="nucleotide sequence ID" value="NZ_CP118678.1"/>
</dbReference>
<reference evidence="2" key="1">
    <citation type="submission" date="2023-02" db="EMBL/GenBank/DDBJ databases">
        <title>tmexCD-toprJ-like cluster.</title>
        <authorList>
            <person name="Gao X."/>
            <person name="Wang C."/>
            <person name="Liu J."/>
        </authorList>
    </citation>
    <scope>NUCLEOTIDE SEQUENCE</scope>
    <source>
        <strain evidence="2">GDW21C697WI</strain>
        <plasmid evidence="2">pHNGDW697-1</plasmid>
    </source>
</reference>
<keyword evidence="1" id="KW-0812">Transmembrane</keyword>
<name>A0AAJ5SAL4_9PSED</name>
<keyword evidence="1" id="KW-0472">Membrane</keyword>
<evidence type="ECO:0000256" key="1">
    <source>
        <dbReference type="SAM" id="Phobius"/>
    </source>
</evidence>
<gene>
    <name evidence="2" type="ORF">PWA60_28170</name>
</gene>
<keyword evidence="2" id="KW-0614">Plasmid</keyword>
<evidence type="ECO:0000313" key="3">
    <source>
        <dbReference type="Proteomes" id="UP001217631"/>
    </source>
</evidence>
<feature type="transmembrane region" description="Helical" evidence="1">
    <location>
        <begin position="220"/>
        <end position="238"/>
    </location>
</feature>
<geneLocation type="plasmid" evidence="2 3">
    <name>pHNGDW697-1</name>
</geneLocation>
<dbReference type="Proteomes" id="UP001217631">
    <property type="component" value="Plasmid pHNGDW697-1"/>
</dbReference>
<keyword evidence="1" id="KW-1133">Transmembrane helix</keyword>
<proteinExistence type="predicted"/>
<feature type="transmembrane region" description="Helical" evidence="1">
    <location>
        <begin position="115"/>
        <end position="141"/>
    </location>
</feature>
<evidence type="ECO:0000313" key="2">
    <source>
        <dbReference type="EMBL" id="WEA23352.1"/>
    </source>
</evidence>
<sequence>MEYLITGPQVRQLEQGCPPAAVQEILGTLPSVERVSVDTDRTRRDEVSVWSTLALTLPKLLKVHTGSWFSKVCSGIYSIGSEIGEFVYFIGMVYGCMWGYDYIQSQWGSGVTAGMVATLVALTVVAVRVATSVISLIIALAEKDKLGEDEFYTPLSGHLITELQIQGLLESSPPGYVIKMLDSLPVIAYFEKGKTRPEETEVAASMIESGSAAPEKTPKWWEFAVAMIILASPLWLAFGSLLSEDPDTMATIGGYAVLASVANALICLAWARGSERLIAQRTSLTW</sequence>